<evidence type="ECO:0000256" key="4">
    <source>
        <dbReference type="SAM" id="SignalP"/>
    </source>
</evidence>
<dbReference type="PANTHER" id="PTHR11552">
    <property type="entry name" value="GLUCOSE-METHANOL-CHOLINE GMC OXIDOREDUCTASE"/>
    <property type="match status" value="1"/>
</dbReference>
<dbReference type="InterPro" id="IPR007867">
    <property type="entry name" value="GMC_OxRtase_C"/>
</dbReference>
<dbReference type="PIRSF" id="PIRSF000137">
    <property type="entry name" value="Alcohol_oxidase"/>
    <property type="match status" value="1"/>
</dbReference>
<keyword evidence="4" id="KW-0732">Signal</keyword>
<dbReference type="GO" id="GO:0050660">
    <property type="term" value="F:flavin adenine dinucleotide binding"/>
    <property type="evidence" value="ECO:0007669"/>
    <property type="project" value="InterPro"/>
</dbReference>
<feature type="chain" id="PRO_5034395663" description="Glucose-methanol-choline oxidoreductase N-terminal domain-containing protein" evidence="4">
    <location>
        <begin position="22"/>
        <end position="621"/>
    </location>
</feature>
<dbReference type="Gene3D" id="3.50.50.60">
    <property type="entry name" value="FAD/NAD(P)-binding domain"/>
    <property type="match status" value="1"/>
</dbReference>
<dbReference type="EMBL" id="CAJPDS010000002">
    <property type="protein sequence ID" value="CAF9904223.1"/>
    <property type="molecule type" value="Genomic_DNA"/>
</dbReference>
<dbReference type="Gene3D" id="3.30.560.10">
    <property type="entry name" value="Glucose Oxidase, domain 3"/>
    <property type="match status" value="1"/>
</dbReference>
<accession>A0A8H3I4E5</accession>
<dbReference type="InterPro" id="IPR012132">
    <property type="entry name" value="GMC_OxRdtase"/>
</dbReference>
<sequence>MFSFALLCIPLFLHVILVASSVDFITGQGLLGSHFGIPFFNASFDYVVVGGGTAGLALATRLAQNSSNSVAVIEAGGWSEFDNGNLTAIPADAGYWIGKSPLSRNPLIDWEIFTEPMPGFGGQRTLYTQGKTLGGGSARNSLAFHRSTKQAFRKWADEVGDASYTFDRLLPYFKRSVNFQPPNNDIRSANATPLYKESAFSAEGGPLRVSYPNYANPYSSWAKLALKELGLQERQDFMSGGLLGYQYTAQSLDRDSQSRSSSETSFLRTALRTTTNLLVYKSTLAKRIIFNPEKRATGVLVNTGGVEYTLSARKEVIVSAGAFRSPQLLMVSGIGPASTLQQLNIPVLSDLPGVGQNLWDQPLFGPSFNVKVPTHSQLQDPAFAATQISSYIDSQTGILTNVASDFFGWEKLPKDLRANLRNDTLKSLATFPPDWPELELTFPDGYSGTLNDFLLDAPLDGKNYASVVIVLVAPFSRGTVTVNSTDTAINPIVNPNLLGDDRDMDLAIQAFRRARQIFNTTAMRQITIGSEAIPGANVTSDAQIRDMLMKNSNTVYHAAATCAMGKKGEKGAVVDSRARVFGVQGLRVVDASAFPFLPPGHPTSTVYMLAEKIADDILTGA</sequence>
<dbReference type="AlphaFoldDB" id="A0A8H3I4E5"/>
<organism evidence="6 7">
    <name type="scientific">Heterodermia speciosa</name>
    <dbReference type="NCBI Taxonomy" id="116794"/>
    <lineage>
        <taxon>Eukaryota</taxon>
        <taxon>Fungi</taxon>
        <taxon>Dikarya</taxon>
        <taxon>Ascomycota</taxon>
        <taxon>Pezizomycotina</taxon>
        <taxon>Lecanoromycetes</taxon>
        <taxon>OSLEUM clade</taxon>
        <taxon>Lecanoromycetidae</taxon>
        <taxon>Caliciales</taxon>
        <taxon>Physciaceae</taxon>
        <taxon>Heterodermia</taxon>
    </lineage>
</organism>
<dbReference type="Pfam" id="PF05199">
    <property type="entry name" value="GMC_oxred_C"/>
    <property type="match status" value="1"/>
</dbReference>
<evidence type="ECO:0000256" key="2">
    <source>
        <dbReference type="ARBA" id="ARBA00023180"/>
    </source>
</evidence>
<evidence type="ECO:0000256" key="1">
    <source>
        <dbReference type="ARBA" id="ARBA00010790"/>
    </source>
</evidence>
<dbReference type="PANTHER" id="PTHR11552:SF138">
    <property type="entry name" value="DEHYDROGENASE PKFF-RELATED"/>
    <property type="match status" value="1"/>
</dbReference>
<gene>
    <name evidence="6" type="ORF">HETSPECPRED_003444</name>
</gene>
<keyword evidence="2" id="KW-0325">Glycoprotein</keyword>
<dbReference type="InterPro" id="IPR000172">
    <property type="entry name" value="GMC_OxRdtase_N"/>
</dbReference>
<dbReference type="Proteomes" id="UP000664521">
    <property type="component" value="Unassembled WGS sequence"/>
</dbReference>
<keyword evidence="7" id="KW-1185">Reference proteome</keyword>
<comment type="caution">
    <text evidence="6">The sequence shown here is derived from an EMBL/GenBank/DDBJ whole genome shotgun (WGS) entry which is preliminary data.</text>
</comment>
<dbReference type="SUPFAM" id="SSF54373">
    <property type="entry name" value="FAD-linked reductases, C-terminal domain"/>
    <property type="match status" value="1"/>
</dbReference>
<evidence type="ECO:0000313" key="6">
    <source>
        <dbReference type="EMBL" id="CAF9904223.1"/>
    </source>
</evidence>
<comment type="similarity">
    <text evidence="1">Belongs to the GMC oxidoreductase family.</text>
</comment>
<dbReference type="InterPro" id="IPR036188">
    <property type="entry name" value="FAD/NAD-bd_sf"/>
</dbReference>
<protein>
    <recommendedName>
        <fullName evidence="5">Glucose-methanol-choline oxidoreductase N-terminal domain-containing protein</fullName>
    </recommendedName>
</protein>
<dbReference type="Pfam" id="PF00732">
    <property type="entry name" value="GMC_oxred_N"/>
    <property type="match status" value="1"/>
</dbReference>
<evidence type="ECO:0000256" key="3">
    <source>
        <dbReference type="PIRSR" id="PIRSR000137-1"/>
    </source>
</evidence>
<feature type="signal peptide" evidence="4">
    <location>
        <begin position="1"/>
        <end position="21"/>
    </location>
</feature>
<dbReference type="GO" id="GO:0016614">
    <property type="term" value="F:oxidoreductase activity, acting on CH-OH group of donors"/>
    <property type="evidence" value="ECO:0007669"/>
    <property type="project" value="InterPro"/>
</dbReference>
<dbReference type="SUPFAM" id="SSF51905">
    <property type="entry name" value="FAD/NAD(P)-binding domain"/>
    <property type="match status" value="1"/>
</dbReference>
<proteinExistence type="inferred from homology"/>
<feature type="active site" description="Proton acceptor" evidence="3">
    <location>
        <position position="601"/>
    </location>
</feature>
<dbReference type="PROSITE" id="PS00624">
    <property type="entry name" value="GMC_OXRED_2"/>
    <property type="match status" value="1"/>
</dbReference>
<evidence type="ECO:0000259" key="5">
    <source>
        <dbReference type="PROSITE" id="PS00624"/>
    </source>
</evidence>
<dbReference type="OrthoDB" id="269227at2759"/>
<name>A0A8H3I4E5_9LECA</name>
<evidence type="ECO:0000313" key="7">
    <source>
        <dbReference type="Proteomes" id="UP000664521"/>
    </source>
</evidence>
<dbReference type="GO" id="GO:0044550">
    <property type="term" value="P:secondary metabolite biosynthetic process"/>
    <property type="evidence" value="ECO:0007669"/>
    <property type="project" value="TreeGrafter"/>
</dbReference>
<feature type="active site" description="Proton donor" evidence="3">
    <location>
        <position position="557"/>
    </location>
</feature>
<feature type="domain" description="Glucose-methanol-choline oxidoreductase N-terminal" evidence="5">
    <location>
        <begin position="321"/>
        <end position="335"/>
    </location>
</feature>
<reference evidence="6" key="1">
    <citation type="submission" date="2021-03" db="EMBL/GenBank/DDBJ databases">
        <authorList>
            <person name="Tagirdzhanova G."/>
        </authorList>
    </citation>
    <scope>NUCLEOTIDE SEQUENCE</scope>
</reference>